<dbReference type="RefSeq" id="WP_264011958.1">
    <property type="nucleotide sequence ID" value="NZ_JACKSJ010000062.1"/>
</dbReference>
<reference evidence="2" key="1">
    <citation type="submission" date="2020-07" db="EMBL/GenBank/DDBJ databases">
        <authorList>
            <person name="Pettersson B.M.F."/>
            <person name="Behra P.R.K."/>
            <person name="Ramesh M."/>
            <person name="Das S."/>
            <person name="Dasgupta S."/>
            <person name="Kirsebom L.A."/>
        </authorList>
    </citation>
    <scope>NUCLEOTIDE SEQUENCE</scope>
    <source>
        <strain evidence="2">DSM 44615</strain>
    </source>
</reference>
<keyword evidence="1" id="KW-0812">Transmembrane</keyword>
<comment type="caution">
    <text evidence="2">The sequence shown here is derived from an EMBL/GenBank/DDBJ whole genome shotgun (WGS) entry which is preliminary data.</text>
</comment>
<organism evidence="2 3">
    <name type="scientific">[Mycobacterium] manitobense</name>
    <dbReference type="NCBI Taxonomy" id="190147"/>
    <lineage>
        <taxon>Bacteria</taxon>
        <taxon>Bacillati</taxon>
        <taxon>Actinomycetota</taxon>
        <taxon>Actinomycetes</taxon>
        <taxon>Mycobacteriales</taxon>
        <taxon>Mycobacteriaceae</taxon>
        <taxon>Mycolicibacterium</taxon>
    </lineage>
</organism>
<evidence type="ECO:0000313" key="3">
    <source>
        <dbReference type="Proteomes" id="UP001140293"/>
    </source>
</evidence>
<reference evidence="2" key="2">
    <citation type="journal article" date="2022" name="BMC Genomics">
        <title>Comparative genome analysis of mycobacteria focusing on tRNA and non-coding RNA.</title>
        <authorList>
            <person name="Behra P.R.K."/>
            <person name="Pettersson B.M.F."/>
            <person name="Ramesh M."/>
            <person name="Das S."/>
            <person name="Dasgupta S."/>
            <person name="Kirsebom L.A."/>
        </authorList>
    </citation>
    <scope>NUCLEOTIDE SEQUENCE</scope>
    <source>
        <strain evidence="2">DSM 44615</strain>
    </source>
</reference>
<accession>A0A9X3BUT5</accession>
<evidence type="ECO:0000313" key="2">
    <source>
        <dbReference type="EMBL" id="MCV7169771.1"/>
    </source>
</evidence>
<evidence type="ECO:0000256" key="1">
    <source>
        <dbReference type="SAM" id="Phobius"/>
    </source>
</evidence>
<name>A0A9X3BUT5_9MYCO</name>
<gene>
    <name evidence="2" type="ORF">H7I41_07530</name>
</gene>
<dbReference type="EMBL" id="JACKSJ010000062">
    <property type="protein sequence ID" value="MCV7169771.1"/>
    <property type="molecule type" value="Genomic_DNA"/>
</dbReference>
<protein>
    <submittedName>
        <fullName evidence="2">Uncharacterized protein</fullName>
    </submittedName>
</protein>
<keyword evidence="1" id="KW-0472">Membrane</keyword>
<keyword evidence="1" id="KW-1133">Transmembrane helix</keyword>
<sequence length="158" mass="17686">MPGEDLLRFVGGPLPYSTGWLLLAAVLAVTVLLWWTAVVLWTLPPDRLRRIPVVRDLHRRLTQRRFVRSARAITERHRRGELSAAEAGAELARVVRNFLFVRTGIAAQFVHTGDIARGELAHAAPLLERIDDVRFNADSGVDVAELGADTEQLMTTWD</sequence>
<feature type="transmembrane region" description="Helical" evidence="1">
    <location>
        <begin position="20"/>
        <end position="43"/>
    </location>
</feature>
<dbReference type="AlphaFoldDB" id="A0A9X3BUT5"/>
<keyword evidence="3" id="KW-1185">Reference proteome</keyword>
<dbReference type="Proteomes" id="UP001140293">
    <property type="component" value="Unassembled WGS sequence"/>
</dbReference>
<proteinExistence type="predicted"/>